<name>A0ACC1YQJ0_MELAZ</name>
<dbReference type="Proteomes" id="UP001164539">
    <property type="component" value="Chromosome 2"/>
</dbReference>
<keyword evidence="2" id="KW-1185">Reference proteome</keyword>
<evidence type="ECO:0000313" key="2">
    <source>
        <dbReference type="Proteomes" id="UP001164539"/>
    </source>
</evidence>
<organism evidence="1 2">
    <name type="scientific">Melia azedarach</name>
    <name type="common">Chinaberry tree</name>
    <dbReference type="NCBI Taxonomy" id="155640"/>
    <lineage>
        <taxon>Eukaryota</taxon>
        <taxon>Viridiplantae</taxon>
        <taxon>Streptophyta</taxon>
        <taxon>Embryophyta</taxon>
        <taxon>Tracheophyta</taxon>
        <taxon>Spermatophyta</taxon>
        <taxon>Magnoliopsida</taxon>
        <taxon>eudicotyledons</taxon>
        <taxon>Gunneridae</taxon>
        <taxon>Pentapetalae</taxon>
        <taxon>rosids</taxon>
        <taxon>malvids</taxon>
        <taxon>Sapindales</taxon>
        <taxon>Meliaceae</taxon>
        <taxon>Melia</taxon>
    </lineage>
</organism>
<comment type="caution">
    <text evidence="1">The sequence shown here is derived from an EMBL/GenBank/DDBJ whole genome shotgun (WGS) entry which is preliminary data.</text>
</comment>
<reference evidence="1 2" key="1">
    <citation type="journal article" date="2023" name="Science">
        <title>Complex scaffold remodeling in plant triterpene biosynthesis.</title>
        <authorList>
            <person name="De La Pena R."/>
            <person name="Hodgson H."/>
            <person name="Liu J.C."/>
            <person name="Stephenson M.J."/>
            <person name="Martin A.C."/>
            <person name="Owen C."/>
            <person name="Harkess A."/>
            <person name="Leebens-Mack J."/>
            <person name="Jimenez L.E."/>
            <person name="Osbourn A."/>
            <person name="Sattely E.S."/>
        </authorList>
    </citation>
    <scope>NUCLEOTIDE SEQUENCE [LARGE SCALE GENOMIC DNA]</scope>
    <source>
        <strain evidence="2">cv. JPN11</strain>
        <tissue evidence="1">Leaf</tissue>
    </source>
</reference>
<protein>
    <submittedName>
        <fullName evidence="1">Ankyrin repeat-containing protein</fullName>
    </submittedName>
</protein>
<proteinExistence type="predicted"/>
<sequence>MTRQNKEGRTILHLTATSNHSLPVADKLLKKAPGLSGMHNNNVEAALFSAARYGKVNLFNLLAGNISGYDAVSRQPFLQINNSSTVLHIAIISQHFELSLQIAKEYKYLIGERDIDGMTGLRLL</sequence>
<gene>
    <name evidence="1" type="ORF">OWV82_004813</name>
</gene>
<accession>A0ACC1YQJ0</accession>
<dbReference type="EMBL" id="CM051395">
    <property type="protein sequence ID" value="KAJ4726037.1"/>
    <property type="molecule type" value="Genomic_DNA"/>
</dbReference>
<evidence type="ECO:0000313" key="1">
    <source>
        <dbReference type="EMBL" id="KAJ4726037.1"/>
    </source>
</evidence>